<name>A0A7W6RDU4_9PROT</name>
<dbReference type="Gene3D" id="2.40.30.170">
    <property type="match status" value="1"/>
</dbReference>
<dbReference type="Gene3D" id="2.40.420.20">
    <property type="match status" value="1"/>
</dbReference>
<accession>A0A7W6RDU4</accession>
<dbReference type="GO" id="GO:0015562">
    <property type="term" value="F:efflux transmembrane transporter activity"/>
    <property type="evidence" value="ECO:0007669"/>
    <property type="project" value="TreeGrafter"/>
</dbReference>
<comment type="caution">
    <text evidence="3">The sequence shown here is derived from an EMBL/GenBank/DDBJ whole genome shotgun (WGS) entry which is preliminary data.</text>
</comment>
<evidence type="ECO:0000313" key="4">
    <source>
        <dbReference type="Proteomes" id="UP000554286"/>
    </source>
</evidence>
<comment type="similarity">
    <text evidence="1">Belongs to the membrane fusion protein (MFP) (TC 8.A.1) family.</text>
</comment>
<dbReference type="Proteomes" id="UP000554286">
    <property type="component" value="Unassembled WGS sequence"/>
</dbReference>
<dbReference type="Gene3D" id="2.40.50.100">
    <property type="match status" value="1"/>
</dbReference>
<dbReference type="InterPro" id="IPR006143">
    <property type="entry name" value="RND_pump_MFP"/>
</dbReference>
<dbReference type="PANTHER" id="PTHR30469">
    <property type="entry name" value="MULTIDRUG RESISTANCE PROTEIN MDTA"/>
    <property type="match status" value="1"/>
</dbReference>
<evidence type="ECO:0000313" key="3">
    <source>
        <dbReference type="EMBL" id="MBB4266520.1"/>
    </source>
</evidence>
<dbReference type="Gene3D" id="1.10.287.470">
    <property type="entry name" value="Helix hairpin bin"/>
    <property type="match status" value="1"/>
</dbReference>
<sequence length="415" mass="43568">MGRLDGTPKAGRRRVMRVAILAVAVAAGVAAVMVTGIGGDWRQDLTGGAVFARDAQATLGPHAEIVRPAPIIGVATRPVLERRVVPGTVQPGRSPRLAFRVGGPLIDLPVREGQEVAAGTLLAAIDPRDFDLAVADVRARLDAAEAARRLARISYRRQDDLVRRGAVSRAALDAAIAERDRTLAQVGSLMEQLATAEAARGDTRLVAPFDGRIARLHVEAHDHVSARAPVLTFHDTAAIDLVVHLPETIIARLSDVVGIDVTLADRPDRRHAATIHEIASDLSADTGAYRTALRIADLDGPAPLAGVSGTATLRFAGADAEGQILVPSSAVFTRRDGADDGESGGGDFVWVVAGDPPTVTARPVTVTGLAGDRACLADGLVDDERIVAYGVHFLREGQRVRPLEAPDPVVVRAGL</sequence>
<protein>
    <submittedName>
        <fullName evidence="3">RND family efflux transporter MFP subunit</fullName>
    </submittedName>
</protein>
<dbReference type="RefSeq" id="WP_184045034.1">
    <property type="nucleotide sequence ID" value="NZ_JACIGK010000014.1"/>
</dbReference>
<proteinExistence type="inferred from homology"/>
<dbReference type="GO" id="GO:1990281">
    <property type="term" value="C:efflux pump complex"/>
    <property type="evidence" value="ECO:0007669"/>
    <property type="project" value="TreeGrafter"/>
</dbReference>
<keyword evidence="4" id="KW-1185">Reference proteome</keyword>
<dbReference type="EMBL" id="JACIGK010000014">
    <property type="protein sequence ID" value="MBB4266520.1"/>
    <property type="molecule type" value="Genomic_DNA"/>
</dbReference>
<dbReference type="SUPFAM" id="SSF111369">
    <property type="entry name" value="HlyD-like secretion proteins"/>
    <property type="match status" value="1"/>
</dbReference>
<dbReference type="AlphaFoldDB" id="A0A7W6RDU4"/>
<dbReference type="InterPro" id="IPR058625">
    <property type="entry name" value="MdtA-like_BSH"/>
</dbReference>
<feature type="domain" description="Multidrug resistance protein MdtA-like barrel-sandwich hybrid" evidence="2">
    <location>
        <begin position="100"/>
        <end position="226"/>
    </location>
</feature>
<dbReference type="PANTHER" id="PTHR30469:SF20">
    <property type="entry name" value="EFFLUX RND TRANSPORTER PERIPLASMIC ADAPTOR SUBUNIT"/>
    <property type="match status" value="1"/>
</dbReference>
<dbReference type="Pfam" id="PF25917">
    <property type="entry name" value="BSH_RND"/>
    <property type="match status" value="1"/>
</dbReference>
<dbReference type="NCBIfam" id="TIGR01730">
    <property type="entry name" value="RND_mfp"/>
    <property type="match status" value="1"/>
</dbReference>
<reference evidence="3 4" key="1">
    <citation type="submission" date="2020-08" db="EMBL/GenBank/DDBJ databases">
        <title>Genome sequencing of Purple Non-Sulfur Bacteria from various extreme environments.</title>
        <authorList>
            <person name="Mayer M."/>
        </authorList>
    </citation>
    <scope>NUCLEOTIDE SEQUENCE [LARGE SCALE GENOMIC DNA]</scope>
    <source>
        <strain evidence="3 4">JA131</strain>
    </source>
</reference>
<evidence type="ECO:0000259" key="2">
    <source>
        <dbReference type="Pfam" id="PF25917"/>
    </source>
</evidence>
<evidence type="ECO:0000256" key="1">
    <source>
        <dbReference type="ARBA" id="ARBA00009477"/>
    </source>
</evidence>
<gene>
    <name evidence="3" type="ORF">GGD89_002152</name>
</gene>
<organism evidence="3 4">
    <name type="scientific">Roseospira visakhapatnamensis</name>
    <dbReference type="NCBI Taxonomy" id="390880"/>
    <lineage>
        <taxon>Bacteria</taxon>
        <taxon>Pseudomonadati</taxon>
        <taxon>Pseudomonadota</taxon>
        <taxon>Alphaproteobacteria</taxon>
        <taxon>Rhodospirillales</taxon>
        <taxon>Rhodospirillaceae</taxon>
        <taxon>Roseospira</taxon>
    </lineage>
</organism>